<proteinExistence type="predicted"/>
<dbReference type="SUPFAM" id="SSF57716">
    <property type="entry name" value="Glucocorticoid receptor-like (DNA-binding domain)"/>
    <property type="match status" value="1"/>
</dbReference>
<sequence>MGSYGNAIMAGFICRLCSEQKKCVIHLYSVKAKKLALLKKIKLIPIKVDKYDKLPKTICESCIAKLDMQYHLIQQIRKSADIQRRHRLLHNNGRCPVECPLHGIDRELTAVRNEVECVEDARNQDRLNTGNSDDIQMGDEEIIENDNYDIFNANEIEDVHANESIYTDLN</sequence>
<dbReference type="PROSITE" id="PS51915">
    <property type="entry name" value="ZAD"/>
    <property type="match status" value="1"/>
</dbReference>
<keyword evidence="1" id="KW-0479">Metal-binding</keyword>
<dbReference type="Gene3D" id="3.40.1800.20">
    <property type="match status" value="1"/>
</dbReference>
<keyword evidence="1" id="KW-0862">Zinc</keyword>
<dbReference type="GO" id="GO:0005634">
    <property type="term" value="C:nucleus"/>
    <property type="evidence" value="ECO:0007669"/>
    <property type="project" value="InterPro"/>
</dbReference>
<dbReference type="GO" id="GO:0008270">
    <property type="term" value="F:zinc ion binding"/>
    <property type="evidence" value="ECO:0007669"/>
    <property type="project" value="UniProtKB-UniRule"/>
</dbReference>
<keyword evidence="4" id="KW-1185">Reference proteome</keyword>
<dbReference type="Pfam" id="PF07776">
    <property type="entry name" value="zf-AD"/>
    <property type="match status" value="1"/>
</dbReference>
<comment type="caution">
    <text evidence="3">The sequence shown here is derived from an EMBL/GenBank/DDBJ whole genome shotgun (WGS) entry which is preliminary data.</text>
</comment>
<gene>
    <name evidence="3" type="ORF">QE152_g36909</name>
</gene>
<protein>
    <submittedName>
        <fullName evidence="3">Zinc-finger associated domain (Zf-AD)</fullName>
    </submittedName>
</protein>
<dbReference type="SMART" id="SM00868">
    <property type="entry name" value="zf-AD"/>
    <property type="match status" value="1"/>
</dbReference>
<dbReference type="Proteomes" id="UP001458880">
    <property type="component" value="Unassembled WGS sequence"/>
</dbReference>
<dbReference type="InterPro" id="IPR012934">
    <property type="entry name" value="Znf_AD"/>
</dbReference>
<feature type="binding site" evidence="1">
    <location>
        <position position="14"/>
    </location>
    <ligand>
        <name>Zn(2+)</name>
        <dbReference type="ChEBI" id="CHEBI:29105"/>
    </ligand>
</feature>
<dbReference type="PANTHER" id="PTHR39942:SF1">
    <property type="entry name" value="BCDNA.LD26519-RELATED"/>
    <property type="match status" value="1"/>
</dbReference>
<evidence type="ECO:0000256" key="1">
    <source>
        <dbReference type="PROSITE-ProRule" id="PRU01263"/>
    </source>
</evidence>
<feature type="domain" description="ZAD" evidence="2">
    <location>
        <begin position="12"/>
        <end position="86"/>
    </location>
</feature>
<feature type="binding site" evidence="1">
    <location>
        <position position="17"/>
    </location>
    <ligand>
        <name>Zn(2+)</name>
        <dbReference type="ChEBI" id="CHEBI:29105"/>
    </ligand>
</feature>
<name>A0AAW1IC48_POPJA</name>
<accession>A0AAW1IC48</accession>
<organism evidence="3 4">
    <name type="scientific">Popillia japonica</name>
    <name type="common">Japanese beetle</name>
    <dbReference type="NCBI Taxonomy" id="7064"/>
    <lineage>
        <taxon>Eukaryota</taxon>
        <taxon>Metazoa</taxon>
        <taxon>Ecdysozoa</taxon>
        <taxon>Arthropoda</taxon>
        <taxon>Hexapoda</taxon>
        <taxon>Insecta</taxon>
        <taxon>Pterygota</taxon>
        <taxon>Neoptera</taxon>
        <taxon>Endopterygota</taxon>
        <taxon>Coleoptera</taxon>
        <taxon>Polyphaga</taxon>
        <taxon>Scarabaeiformia</taxon>
        <taxon>Scarabaeidae</taxon>
        <taxon>Rutelinae</taxon>
        <taxon>Popillia</taxon>
    </lineage>
</organism>
<evidence type="ECO:0000313" key="4">
    <source>
        <dbReference type="Proteomes" id="UP001458880"/>
    </source>
</evidence>
<evidence type="ECO:0000259" key="2">
    <source>
        <dbReference type="PROSITE" id="PS51915"/>
    </source>
</evidence>
<keyword evidence="1 3" id="KW-0863">Zinc-finger</keyword>
<evidence type="ECO:0000313" key="3">
    <source>
        <dbReference type="EMBL" id="KAK9686810.1"/>
    </source>
</evidence>
<feature type="binding site" evidence="1">
    <location>
        <position position="62"/>
    </location>
    <ligand>
        <name>Zn(2+)</name>
        <dbReference type="ChEBI" id="CHEBI:29105"/>
    </ligand>
</feature>
<dbReference type="AlphaFoldDB" id="A0AAW1IC48"/>
<dbReference type="EMBL" id="JASPKY010000683">
    <property type="protein sequence ID" value="KAK9686810.1"/>
    <property type="molecule type" value="Genomic_DNA"/>
</dbReference>
<dbReference type="PANTHER" id="PTHR39942">
    <property type="entry name" value="BCDNA.LD26519-RELATED"/>
    <property type="match status" value="1"/>
</dbReference>
<feature type="binding site" evidence="1">
    <location>
        <position position="59"/>
    </location>
    <ligand>
        <name>Zn(2+)</name>
        <dbReference type="ChEBI" id="CHEBI:29105"/>
    </ligand>
</feature>
<reference evidence="3 4" key="1">
    <citation type="journal article" date="2024" name="BMC Genomics">
        <title>De novo assembly and annotation of Popillia japonica's genome with initial clues to its potential as an invasive pest.</title>
        <authorList>
            <person name="Cucini C."/>
            <person name="Boschi S."/>
            <person name="Funari R."/>
            <person name="Cardaioli E."/>
            <person name="Iannotti N."/>
            <person name="Marturano G."/>
            <person name="Paoli F."/>
            <person name="Bruttini M."/>
            <person name="Carapelli A."/>
            <person name="Frati F."/>
            <person name="Nardi F."/>
        </authorList>
    </citation>
    <scope>NUCLEOTIDE SEQUENCE [LARGE SCALE GENOMIC DNA]</scope>
    <source>
        <strain evidence="3">DMR45628</strain>
    </source>
</reference>